<keyword evidence="1" id="KW-0732">Signal</keyword>
<evidence type="ECO:0000313" key="2">
    <source>
        <dbReference type="EMBL" id="MDQ8207514.1"/>
    </source>
</evidence>
<accession>A0ABU1ATM2</accession>
<evidence type="ECO:0000313" key="3">
    <source>
        <dbReference type="Proteomes" id="UP001225316"/>
    </source>
</evidence>
<comment type="caution">
    <text evidence="2">The sequence shown here is derived from an EMBL/GenBank/DDBJ whole genome shotgun (WGS) entry which is preliminary data.</text>
</comment>
<protein>
    <submittedName>
        <fullName evidence="2">Uncharacterized protein</fullName>
    </submittedName>
</protein>
<dbReference type="RefSeq" id="WP_308949665.1">
    <property type="nucleotide sequence ID" value="NZ_JARXHW010000015.1"/>
</dbReference>
<reference evidence="2 3" key="1">
    <citation type="submission" date="2023-04" db="EMBL/GenBank/DDBJ databases">
        <title>A novel bacteria isolated from coastal sediment.</title>
        <authorList>
            <person name="Liu X.-J."/>
            <person name="Du Z.-J."/>
        </authorList>
    </citation>
    <scope>NUCLEOTIDE SEQUENCE [LARGE SCALE GENOMIC DNA]</scope>
    <source>
        <strain evidence="2 3">SDUM461003</strain>
    </source>
</reference>
<organism evidence="2 3">
    <name type="scientific">Thalassobacterium maritimum</name>
    <dbReference type="NCBI Taxonomy" id="3041265"/>
    <lineage>
        <taxon>Bacteria</taxon>
        <taxon>Pseudomonadati</taxon>
        <taxon>Verrucomicrobiota</taxon>
        <taxon>Opitutia</taxon>
        <taxon>Puniceicoccales</taxon>
        <taxon>Coraliomargaritaceae</taxon>
        <taxon>Thalassobacterium</taxon>
    </lineage>
</organism>
<feature type="chain" id="PRO_5045726602" evidence="1">
    <location>
        <begin position="17"/>
        <end position="198"/>
    </location>
</feature>
<dbReference type="Proteomes" id="UP001225316">
    <property type="component" value="Unassembled WGS sequence"/>
</dbReference>
<feature type="signal peptide" evidence="1">
    <location>
        <begin position="1"/>
        <end position="16"/>
    </location>
</feature>
<gene>
    <name evidence="2" type="ORF">QEH52_08340</name>
</gene>
<keyword evidence="3" id="KW-1185">Reference proteome</keyword>
<proteinExistence type="predicted"/>
<sequence length="198" mass="21916">MNHIALILLCISVMLAGCSSEPAKLLSTKDKEALVSSYQYWKTIAMGMGPNAIQTPFGRYLILRNGESQLCLKLEKHLASSEEKLRASKYSWVLLAEGKIEDTGTFVISEDGAAGSYWIEIAGFKCEWSLGDWVYFDENLPDMDMAVTDYTELEELEKALVAGWLSKIELEAMIVNDPQVQVLRDALGVESAGTGRPL</sequence>
<name>A0ABU1ATM2_9BACT</name>
<evidence type="ECO:0000256" key="1">
    <source>
        <dbReference type="SAM" id="SignalP"/>
    </source>
</evidence>
<dbReference type="EMBL" id="JARXHW010000015">
    <property type="protein sequence ID" value="MDQ8207514.1"/>
    <property type="molecule type" value="Genomic_DNA"/>
</dbReference>